<dbReference type="Gene3D" id="1.10.8.1040">
    <property type="match status" value="1"/>
</dbReference>
<dbReference type="InterPro" id="IPR050245">
    <property type="entry name" value="PrsA_foldase"/>
</dbReference>
<dbReference type="Proteomes" id="UP000242660">
    <property type="component" value="Unassembled WGS sequence"/>
</dbReference>
<dbReference type="SUPFAM" id="SSF54534">
    <property type="entry name" value="FKBP-like"/>
    <property type="match status" value="1"/>
</dbReference>
<gene>
    <name evidence="10" type="ORF">BZL35_00355</name>
</gene>
<dbReference type="RefSeq" id="WP_106182289.1">
    <property type="nucleotide sequence ID" value="NZ_MUHY01000001.1"/>
</dbReference>
<evidence type="ECO:0000256" key="8">
    <source>
        <dbReference type="SAM" id="SignalP"/>
    </source>
</evidence>
<dbReference type="GO" id="GO:0016853">
    <property type="term" value="F:isomerase activity"/>
    <property type="evidence" value="ECO:0007669"/>
    <property type="project" value="UniProtKB-KW"/>
</dbReference>
<dbReference type="EMBL" id="MUHY01000001">
    <property type="protein sequence ID" value="PSB92127.1"/>
    <property type="molecule type" value="Genomic_DNA"/>
</dbReference>
<evidence type="ECO:0000256" key="6">
    <source>
        <dbReference type="ARBA" id="ARBA00023235"/>
    </source>
</evidence>
<protein>
    <recommendedName>
        <fullName evidence="3">peptidylprolyl isomerase</fullName>
        <ecNumber evidence="3">5.2.1.8</ecNumber>
    </recommendedName>
</protein>
<reference evidence="10 11" key="1">
    <citation type="journal article" date="2017" name="Front. Microbiol.">
        <title>Genome of Ca. Pandoraea novymonadis, an Endosymbiotic Bacterium of the Trypanosomatid Novymonas esmeraldas.</title>
        <authorList>
            <person name="Kostygov A.Y."/>
            <person name="Butenko A."/>
            <person name="Nenarokova A."/>
            <person name="Tashyreva D."/>
            <person name="Flegontov P."/>
            <person name="Lukes J."/>
            <person name="Yurchenko V."/>
        </authorList>
    </citation>
    <scope>NUCLEOTIDE SEQUENCE [LARGE SCALE GENOMIC DNA]</scope>
    <source>
        <strain evidence="10 11">E262</strain>
    </source>
</reference>
<dbReference type="EC" id="5.2.1.8" evidence="3"/>
<evidence type="ECO:0000313" key="10">
    <source>
        <dbReference type="EMBL" id="PSB92127.1"/>
    </source>
</evidence>
<accession>A0ABX5FFV4</accession>
<dbReference type="PANTHER" id="PTHR47245:SF1">
    <property type="entry name" value="FOLDASE PROTEIN PRSA"/>
    <property type="match status" value="1"/>
</dbReference>
<dbReference type="Pfam" id="PF13616">
    <property type="entry name" value="Rotamase_3"/>
    <property type="match status" value="1"/>
</dbReference>
<evidence type="ECO:0000256" key="3">
    <source>
        <dbReference type="ARBA" id="ARBA00013194"/>
    </source>
</evidence>
<keyword evidence="11" id="KW-1185">Reference proteome</keyword>
<feature type="signal peptide" evidence="8">
    <location>
        <begin position="1"/>
        <end position="22"/>
    </location>
</feature>
<dbReference type="InterPro" id="IPR046357">
    <property type="entry name" value="PPIase_dom_sf"/>
</dbReference>
<evidence type="ECO:0000256" key="5">
    <source>
        <dbReference type="ARBA" id="ARBA00023110"/>
    </source>
</evidence>
<evidence type="ECO:0000256" key="4">
    <source>
        <dbReference type="ARBA" id="ARBA00022729"/>
    </source>
</evidence>
<sequence>MALNFAHIALSLTAIVSLSTFAQNVAIVNGSPIPTSRVNVMLNEMVQQGYSDSPELRQQIRGELVKREILAQEAIRRGIAARADVKTQVELTKQTVLIRALVTDIVKSPISDDELQARYDEIKQQIGDKEYRPSHILLEDEDTAKKIIIKLKNGVNFSKLAKQYSKDKGSAKNGGRLEWSSASSYVSEFKEVLLQLKKGQIIETPVKTNFGYHVIKLDDLRNIQVPSLAELKPQLEHRAREERMHLLEENLIEKSKIR</sequence>
<feature type="domain" description="PpiC" evidence="9">
    <location>
        <begin position="128"/>
        <end position="219"/>
    </location>
</feature>
<dbReference type="PANTHER" id="PTHR47245">
    <property type="entry name" value="PEPTIDYLPROLYL ISOMERASE"/>
    <property type="match status" value="1"/>
</dbReference>
<comment type="similarity">
    <text evidence="2">Belongs to the PpiC/parvulin rotamase family.</text>
</comment>
<dbReference type="InterPro" id="IPR027304">
    <property type="entry name" value="Trigger_fact/SurA_dom_sf"/>
</dbReference>
<evidence type="ECO:0000256" key="1">
    <source>
        <dbReference type="ARBA" id="ARBA00000971"/>
    </source>
</evidence>
<evidence type="ECO:0000313" key="11">
    <source>
        <dbReference type="Proteomes" id="UP000242660"/>
    </source>
</evidence>
<comment type="caution">
    <text evidence="10">The sequence shown here is derived from an EMBL/GenBank/DDBJ whole genome shotgun (WGS) entry which is preliminary data.</text>
</comment>
<feature type="chain" id="PRO_5047151762" description="peptidylprolyl isomerase" evidence="8">
    <location>
        <begin position="23"/>
        <end position="258"/>
    </location>
</feature>
<keyword evidence="4 8" id="KW-0732">Signal</keyword>
<name>A0ABX5FFV4_9BURK</name>
<dbReference type="SUPFAM" id="SSF109998">
    <property type="entry name" value="Triger factor/SurA peptide-binding domain-like"/>
    <property type="match status" value="1"/>
</dbReference>
<dbReference type="Gene3D" id="3.10.50.40">
    <property type="match status" value="1"/>
</dbReference>
<comment type="catalytic activity">
    <reaction evidence="1">
        <text>[protein]-peptidylproline (omega=180) = [protein]-peptidylproline (omega=0)</text>
        <dbReference type="Rhea" id="RHEA:16237"/>
        <dbReference type="Rhea" id="RHEA-COMP:10747"/>
        <dbReference type="Rhea" id="RHEA-COMP:10748"/>
        <dbReference type="ChEBI" id="CHEBI:83833"/>
        <dbReference type="ChEBI" id="CHEBI:83834"/>
        <dbReference type="EC" id="5.2.1.8"/>
    </reaction>
</comment>
<proteinExistence type="inferred from homology"/>
<dbReference type="PROSITE" id="PS50198">
    <property type="entry name" value="PPIC_PPIASE_2"/>
    <property type="match status" value="1"/>
</dbReference>
<evidence type="ECO:0000256" key="2">
    <source>
        <dbReference type="ARBA" id="ARBA00007656"/>
    </source>
</evidence>
<dbReference type="InterPro" id="IPR000297">
    <property type="entry name" value="PPIase_PpiC"/>
</dbReference>
<evidence type="ECO:0000256" key="7">
    <source>
        <dbReference type="PROSITE-ProRule" id="PRU00278"/>
    </source>
</evidence>
<evidence type="ECO:0000259" key="9">
    <source>
        <dbReference type="PROSITE" id="PS50198"/>
    </source>
</evidence>
<keyword evidence="5 7" id="KW-0697">Rotamase</keyword>
<keyword evidence="6 7" id="KW-0413">Isomerase</keyword>
<organism evidence="10 11">
    <name type="scientific">Candidatus Pandoraea novymonadis</name>
    <dbReference type="NCBI Taxonomy" id="1808959"/>
    <lineage>
        <taxon>Bacteria</taxon>
        <taxon>Pseudomonadati</taxon>
        <taxon>Pseudomonadota</taxon>
        <taxon>Betaproteobacteria</taxon>
        <taxon>Burkholderiales</taxon>
        <taxon>Burkholderiaceae</taxon>
        <taxon>Pandoraea</taxon>
    </lineage>
</organism>